<dbReference type="GO" id="GO:0016887">
    <property type="term" value="F:ATP hydrolysis activity"/>
    <property type="evidence" value="ECO:0007669"/>
    <property type="project" value="InterPro"/>
</dbReference>
<gene>
    <name evidence="5" type="ORF">CLOSTASPAR_03883</name>
</gene>
<accession>C0D3P2</accession>
<dbReference type="EMBL" id="ACCJ01000312">
    <property type="protein sequence ID" value="EEG54050.1"/>
    <property type="molecule type" value="Genomic_DNA"/>
</dbReference>
<reference evidence="5 6" key="1">
    <citation type="submission" date="2009-01" db="EMBL/GenBank/DDBJ databases">
        <authorList>
            <person name="Fulton L."/>
            <person name="Clifton S."/>
            <person name="Fulton B."/>
            <person name="Xu J."/>
            <person name="Minx P."/>
            <person name="Pepin K.H."/>
            <person name="Johnson M."/>
            <person name="Bhonagiri V."/>
            <person name="Nash W.E."/>
            <person name="Mardis E.R."/>
            <person name="Wilson R.K."/>
        </authorList>
    </citation>
    <scope>NUCLEOTIDE SEQUENCE [LARGE SCALE GENOMIC DNA]</scope>
    <source>
        <strain evidence="5 6">DSM 15981</strain>
    </source>
</reference>
<keyword evidence="3 5" id="KW-0067">ATP-binding</keyword>
<evidence type="ECO:0000313" key="5">
    <source>
        <dbReference type="EMBL" id="EEG54050.1"/>
    </source>
</evidence>
<dbReference type="HOGENOM" id="CLU_000604_1_11_9"/>
<feature type="domain" description="ABC transporter" evidence="4">
    <location>
        <begin position="6"/>
        <end position="241"/>
    </location>
</feature>
<dbReference type="GO" id="GO:0005524">
    <property type="term" value="F:ATP binding"/>
    <property type="evidence" value="ECO:0007669"/>
    <property type="project" value="UniProtKB-KW"/>
</dbReference>
<keyword evidence="6" id="KW-1185">Reference proteome</keyword>
<dbReference type="InterPro" id="IPR027417">
    <property type="entry name" value="P-loop_NTPase"/>
</dbReference>
<dbReference type="SMART" id="SM00382">
    <property type="entry name" value="AAA"/>
    <property type="match status" value="1"/>
</dbReference>
<dbReference type="PANTHER" id="PTHR42734:SF19">
    <property type="entry name" value="IRON COMPOUNDS ABC TRANSPORTER, ATP-BINDING PROTEIN"/>
    <property type="match status" value="1"/>
</dbReference>
<dbReference type="Gene3D" id="3.40.50.300">
    <property type="entry name" value="P-loop containing nucleotide triphosphate hydrolases"/>
    <property type="match status" value="1"/>
</dbReference>
<dbReference type="PANTHER" id="PTHR42734">
    <property type="entry name" value="METAL TRANSPORT SYSTEM ATP-BINDING PROTEIN TM_0124-RELATED"/>
    <property type="match status" value="1"/>
</dbReference>
<sequence>MVIWMIRTEKLCCGYGSRMVLQNVSLSMEAGELWCVLGANGVGKSTLFKTLLGLLKPMGGTVLVDGRPVEQWSRAEFARRVSYVPQGHTPPFPFKVWEVTAMGRNPYQRGIGRLSREDRRVVAEALEILGIERLAGEIYTRISGGERQLTLLARAIAQQTPVMFLDEPVSNLDFGNHARVLRHVRDLTAMGKTVVMTTHCPDHAFFPESRVVLLDRGGVICTGRGTDVVTEKLIRRMYGVDNRIVVLNRGDGEAERVCVADC</sequence>
<dbReference type="AlphaFoldDB" id="C0D3P2"/>
<dbReference type="Pfam" id="PF00005">
    <property type="entry name" value="ABC_tran"/>
    <property type="match status" value="1"/>
</dbReference>
<organism evidence="5 6">
    <name type="scientific">[Clostridium] asparagiforme DSM 15981</name>
    <dbReference type="NCBI Taxonomy" id="518636"/>
    <lineage>
        <taxon>Bacteria</taxon>
        <taxon>Bacillati</taxon>
        <taxon>Bacillota</taxon>
        <taxon>Clostridia</taxon>
        <taxon>Lachnospirales</taxon>
        <taxon>Lachnospiraceae</taxon>
        <taxon>Enterocloster</taxon>
    </lineage>
</organism>
<protein>
    <submittedName>
        <fullName evidence="5">ABC transporter, ATP-binding protein</fullName>
    </submittedName>
</protein>
<evidence type="ECO:0000256" key="2">
    <source>
        <dbReference type="ARBA" id="ARBA00022741"/>
    </source>
</evidence>
<evidence type="ECO:0000259" key="4">
    <source>
        <dbReference type="PROSITE" id="PS50893"/>
    </source>
</evidence>
<proteinExistence type="predicted"/>
<dbReference type="Proteomes" id="UP000004756">
    <property type="component" value="Unassembled WGS sequence"/>
</dbReference>
<reference evidence="5 6" key="2">
    <citation type="submission" date="2009-02" db="EMBL/GenBank/DDBJ databases">
        <title>Draft genome sequence of Clostridium asparagiforme (DSM 15981).</title>
        <authorList>
            <person name="Sudarsanam P."/>
            <person name="Ley R."/>
            <person name="Guruge J."/>
            <person name="Turnbaugh P.J."/>
            <person name="Mahowald M."/>
            <person name="Liep D."/>
            <person name="Gordon J."/>
        </authorList>
    </citation>
    <scope>NUCLEOTIDE SEQUENCE [LARGE SCALE GENOMIC DNA]</scope>
    <source>
        <strain evidence="5 6">DSM 15981</strain>
    </source>
</reference>
<evidence type="ECO:0000256" key="1">
    <source>
        <dbReference type="ARBA" id="ARBA00022448"/>
    </source>
</evidence>
<dbReference type="CDD" id="cd03214">
    <property type="entry name" value="ABC_Iron-Siderophores_B12_Hemin"/>
    <property type="match status" value="1"/>
</dbReference>
<dbReference type="FunFam" id="3.40.50.300:FF:000134">
    <property type="entry name" value="Iron-enterobactin ABC transporter ATP-binding protein"/>
    <property type="match status" value="1"/>
</dbReference>
<name>C0D3P2_9FIRM</name>
<dbReference type="InterPro" id="IPR003439">
    <property type="entry name" value="ABC_transporter-like_ATP-bd"/>
</dbReference>
<dbReference type="PROSITE" id="PS50893">
    <property type="entry name" value="ABC_TRANSPORTER_2"/>
    <property type="match status" value="1"/>
</dbReference>
<dbReference type="SUPFAM" id="SSF52540">
    <property type="entry name" value="P-loop containing nucleoside triphosphate hydrolases"/>
    <property type="match status" value="1"/>
</dbReference>
<evidence type="ECO:0000313" key="6">
    <source>
        <dbReference type="Proteomes" id="UP000004756"/>
    </source>
</evidence>
<dbReference type="InterPro" id="IPR003593">
    <property type="entry name" value="AAA+_ATPase"/>
</dbReference>
<comment type="caution">
    <text evidence="5">The sequence shown here is derived from an EMBL/GenBank/DDBJ whole genome shotgun (WGS) entry which is preliminary data.</text>
</comment>
<keyword evidence="2" id="KW-0547">Nucleotide-binding</keyword>
<dbReference type="InterPro" id="IPR050153">
    <property type="entry name" value="Metal_Ion_Import_ABC"/>
</dbReference>
<keyword evidence="1" id="KW-0813">Transport</keyword>
<evidence type="ECO:0000256" key="3">
    <source>
        <dbReference type="ARBA" id="ARBA00022840"/>
    </source>
</evidence>